<dbReference type="Proteomes" id="UP001208570">
    <property type="component" value="Unassembled WGS sequence"/>
</dbReference>
<dbReference type="SUPFAM" id="SSF48371">
    <property type="entry name" value="ARM repeat"/>
    <property type="match status" value="1"/>
</dbReference>
<dbReference type="SMART" id="SM00185">
    <property type="entry name" value="ARM"/>
    <property type="match status" value="4"/>
</dbReference>
<keyword evidence="1" id="KW-0677">Repeat</keyword>
<evidence type="ECO:0000313" key="3">
    <source>
        <dbReference type="Proteomes" id="UP001208570"/>
    </source>
</evidence>
<evidence type="ECO:0008006" key="4">
    <source>
        <dbReference type="Google" id="ProtNLM"/>
    </source>
</evidence>
<sequence length="462" mass="51554">MAKQISQETFDAVVKENMEEFDMSAEEAIEDAVTQFQAQGVNLSNIVRDFVMNQGETEHPVLLALKSLASALESTPVNLDILAKECEVIKTQCDIDLAHRCLAGKNDAYGTLMSALEKTDDVSSHKAILSALCSLCNGQPDLLEDTGRRRILARIKTQQDPGLIFLMVHFIRYTCIKHEANRRAYVDDDLIQILSDLLDQYKNEASIVKEACSTFRVLTFDDDIRVPFCSSHDHAKLIVTRAGALRRIMEMCKDYINNRTVLGELFATLACLAVRNEFCQEILDLGGLQLILETMEKNLEHSGITRQVLSVLKAIAGNDAVKIAIIDNGGAENIVTALTKHVKHSAICEIGCGALAAIVLRNPSHSKRFMEAEAADVLVKVLQLHSNEASVEKQAGMAIRNLVARNREYCDIFLELDVEELLQHVYRTHKDCRDETMAALRDLGCKVELKELWKGEGRQLEQ</sequence>
<evidence type="ECO:0000256" key="1">
    <source>
        <dbReference type="ARBA" id="ARBA00022737"/>
    </source>
</evidence>
<dbReference type="InterPro" id="IPR000225">
    <property type="entry name" value="Armadillo"/>
</dbReference>
<proteinExistence type="predicted"/>
<dbReference type="InterPro" id="IPR016024">
    <property type="entry name" value="ARM-type_fold"/>
</dbReference>
<dbReference type="GO" id="GO:0002244">
    <property type="term" value="P:hematopoietic progenitor cell differentiation"/>
    <property type="evidence" value="ECO:0007669"/>
    <property type="project" value="TreeGrafter"/>
</dbReference>
<gene>
    <name evidence="2" type="ORF">LSH36_184g03024</name>
</gene>
<dbReference type="PANTHER" id="PTHR22895">
    <property type="entry name" value="ARMADILLO REPEAT-CONTAINING PROTEIN 6"/>
    <property type="match status" value="1"/>
</dbReference>
<organism evidence="2 3">
    <name type="scientific">Paralvinella palmiformis</name>
    <dbReference type="NCBI Taxonomy" id="53620"/>
    <lineage>
        <taxon>Eukaryota</taxon>
        <taxon>Metazoa</taxon>
        <taxon>Spiralia</taxon>
        <taxon>Lophotrochozoa</taxon>
        <taxon>Annelida</taxon>
        <taxon>Polychaeta</taxon>
        <taxon>Sedentaria</taxon>
        <taxon>Canalipalpata</taxon>
        <taxon>Terebellida</taxon>
        <taxon>Terebelliformia</taxon>
        <taxon>Alvinellidae</taxon>
        <taxon>Paralvinella</taxon>
    </lineage>
</organism>
<reference evidence="2" key="1">
    <citation type="journal article" date="2023" name="Mol. Biol. Evol.">
        <title>Third-Generation Sequencing Reveals the Adaptive Role of the Epigenome in Three Deep-Sea Polychaetes.</title>
        <authorList>
            <person name="Perez M."/>
            <person name="Aroh O."/>
            <person name="Sun Y."/>
            <person name="Lan Y."/>
            <person name="Juniper S.K."/>
            <person name="Young C.R."/>
            <person name="Angers B."/>
            <person name="Qian P.Y."/>
        </authorList>
    </citation>
    <scope>NUCLEOTIDE SEQUENCE</scope>
    <source>
        <strain evidence="2">P08H-3</strain>
    </source>
</reference>
<dbReference type="Gene3D" id="1.25.10.10">
    <property type="entry name" value="Leucine-rich Repeat Variant"/>
    <property type="match status" value="2"/>
</dbReference>
<keyword evidence="3" id="KW-1185">Reference proteome</keyword>
<dbReference type="InterPro" id="IPR011989">
    <property type="entry name" value="ARM-like"/>
</dbReference>
<accession>A0AAD9JT94</accession>
<protein>
    <recommendedName>
        <fullName evidence="4">Armadillo repeat-containing protein 6</fullName>
    </recommendedName>
</protein>
<dbReference type="AlphaFoldDB" id="A0AAD9JT94"/>
<evidence type="ECO:0000313" key="2">
    <source>
        <dbReference type="EMBL" id="KAK2157800.1"/>
    </source>
</evidence>
<dbReference type="EMBL" id="JAODUP010000184">
    <property type="protein sequence ID" value="KAK2157800.1"/>
    <property type="molecule type" value="Genomic_DNA"/>
</dbReference>
<dbReference type="PANTHER" id="PTHR22895:SF0">
    <property type="entry name" value="ARMADILLO REPEAT-CONTAINING PROTEIN 6"/>
    <property type="match status" value="1"/>
</dbReference>
<comment type="caution">
    <text evidence="2">The sequence shown here is derived from an EMBL/GenBank/DDBJ whole genome shotgun (WGS) entry which is preliminary data.</text>
</comment>
<name>A0AAD9JT94_9ANNE</name>